<evidence type="ECO:0000256" key="1">
    <source>
        <dbReference type="ARBA" id="ARBA00022723"/>
    </source>
</evidence>
<keyword evidence="3" id="KW-0862">Zinc</keyword>
<dbReference type="PANTHER" id="PTHR10579:SF150">
    <property type="entry name" value="RING-TYPE DOMAIN-CONTAINING PROTEIN"/>
    <property type="match status" value="1"/>
</dbReference>
<dbReference type="GO" id="GO:0008270">
    <property type="term" value="F:zinc ion binding"/>
    <property type="evidence" value="ECO:0007669"/>
    <property type="project" value="UniProtKB-KW"/>
</dbReference>
<evidence type="ECO:0000256" key="3">
    <source>
        <dbReference type="ARBA" id="ARBA00022833"/>
    </source>
</evidence>
<feature type="region of interest" description="Disordered" evidence="4">
    <location>
        <begin position="598"/>
        <end position="634"/>
    </location>
</feature>
<dbReference type="InterPro" id="IPR036465">
    <property type="entry name" value="vWFA_dom_sf"/>
</dbReference>
<feature type="region of interest" description="Disordered" evidence="4">
    <location>
        <begin position="48"/>
        <end position="124"/>
    </location>
</feature>
<evidence type="ECO:0000313" key="6">
    <source>
        <dbReference type="EMBL" id="AGT17081.1"/>
    </source>
</evidence>
<dbReference type="SUPFAM" id="SSF53300">
    <property type="entry name" value="vWA-like"/>
    <property type="match status" value="1"/>
</dbReference>
<dbReference type="InterPro" id="IPR013083">
    <property type="entry name" value="Znf_RING/FYVE/PHD"/>
</dbReference>
<keyword evidence="1" id="KW-0479">Metal-binding</keyword>
<dbReference type="Pfam" id="PF00097">
    <property type="entry name" value="zf-C3HC4"/>
    <property type="match status" value="1"/>
</dbReference>
<protein>
    <recommendedName>
        <fullName evidence="5">VWFA domain-containing protein</fullName>
    </recommendedName>
</protein>
<keyword evidence="2" id="KW-0863">Zinc-finger</keyword>
<sequence length="634" mass="67643">MGAGGGQAIFTAECSHTFHFHCISASVAHGHLVCPLCNTRWRELPSVVQPQPAPVPRTLPRPEPMHRVQPLPMRHMPLHGWQPQHQPDEPQVFDDDEPVEPPSSGDGDGGGDQRQAAASSRSGVTLAVTTHTEYSAVARNSSCDNFAVLVHIKAPGMTTDGEAAAGDAPRAPLDLVTVLDVSGSMTGAKLALLKQAMGFVIDNLGPHDRLSVVSFSDRARRVTRLLRMSGDGKATAKSAVESLVARGGTNIAEGLRTAARVLEERRHRNTVSSVILLSDGQDTYTAPRWSRGAGAAPNYEALVPPSFMTPGTRDWSAPVHTFGFGNDHDAAAMHVIAEATAGTFSYIENEAVIQDAFAQCIGGLLTVVVQEAHVAISCGHPGVRIGSIKSGRYESRVDEDGRSASVRVGELYADEERRFLLFLTVPAVEATDGETALIKVSCSYRDTAGGAHVDVTAEDTVVERPEQVVDAERSTEVERERVRVEAAEDIAAARAAAERGAHQEAVGILVSRQQAVAQSEAALGGDATMQSLGAELHEMRQLVSNGNSYARSGRAFMLSGMSRHAHQRASANMLNMAGDMNMGAEEASSFATPAMRAMLLRSRRAREESSVEPPPPSKAGKEAESSAVHYQNQK</sequence>
<name>A0A059Q372_9POAL</name>
<dbReference type="Pfam" id="PF14624">
    <property type="entry name" value="Vwaint"/>
    <property type="match status" value="1"/>
</dbReference>
<dbReference type="InterPro" id="IPR051266">
    <property type="entry name" value="CLCR"/>
</dbReference>
<dbReference type="InterPro" id="IPR032838">
    <property type="entry name" value="Vwaint_dom"/>
</dbReference>
<dbReference type="InterPro" id="IPR002035">
    <property type="entry name" value="VWF_A"/>
</dbReference>
<dbReference type="Gene3D" id="3.30.40.10">
    <property type="entry name" value="Zinc/RING finger domain, C3HC4 (zinc finger)"/>
    <property type="match status" value="1"/>
</dbReference>
<dbReference type="Gene3D" id="3.40.50.410">
    <property type="entry name" value="von Willebrand factor, type A domain"/>
    <property type="match status" value="1"/>
</dbReference>
<organism evidence="6">
    <name type="scientific">Saccharum hybrid cultivar R570</name>
    <dbReference type="NCBI Taxonomy" id="131158"/>
    <lineage>
        <taxon>Eukaryota</taxon>
        <taxon>Viridiplantae</taxon>
        <taxon>Streptophyta</taxon>
        <taxon>Embryophyta</taxon>
        <taxon>Tracheophyta</taxon>
        <taxon>Spermatophyta</taxon>
        <taxon>Magnoliopsida</taxon>
        <taxon>Liliopsida</taxon>
        <taxon>Poales</taxon>
        <taxon>Poaceae</taxon>
        <taxon>PACMAD clade</taxon>
        <taxon>Panicoideae</taxon>
        <taxon>Andropogonodae</taxon>
        <taxon>Andropogoneae</taxon>
        <taxon>Saccharinae</taxon>
        <taxon>Saccharum</taxon>
        <taxon>Saccharum officinarum species complex</taxon>
    </lineage>
</organism>
<feature type="domain" description="VWFA" evidence="5">
    <location>
        <begin position="174"/>
        <end position="361"/>
    </location>
</feature>
<dbReference type="InterPro" id="IPR018957">
    <property type="entry name" value="Znf_C3HC4_RING-type"/>
</dbReference>
<dbReference type="SMART" id="SM00327">
    <property type="entry name" value="VWA"/>
    <property type="match status" value="1"/>
</dbReference>
<evidence type="ECO:0000256" key="4">
    <source>
        <dbReference type="SAM" id="MobiDB-lite"/>
    </source>
</evidence>
<accession>A0A059Q372</accession>
<evidence type="ECO:0000256" key="2">
    <source>
        <dbReference type="ARBA" id="ARBA00022771"/>
    </source>
</evidence>
<dbReference type="PANTHER" id="PTHR10579">
    <property type="entry name" value="CALCIUM-ACTIVATED CHLORIDE CHANNEL REGULATOR"/>
    <property type="match status" value="1"/>
</dbReference>
<dbReference type="AlphaFoldDB" id="A0A059Q372"/>
<gene>
    <name evidence="6" type="ORF">SHCRBa_185_C01_F_430</name>
</gene>
<feature type="compositionally biased region" description="Pro residues" evidence="4">
    <location>
        <begin position="51"/>
        <end position="62"/>
    </location>
</feature>
<reference evidence="6" key="1">
    <citation type="submission" date="2013-05" db="EMBL/GenBank/DDBJ databases">
        <title>Building the sugarcane genome for biotechnology and identifying evolutionary trends.</title>
        <authorList>
            <person name="De Setta N."/>
            <person name="Monteiro-Vitorello C.B."/>
            <person name="Metcalfe C.J."/>
            <person name="Cruz G.M.Q."/>
            <person name="Del Bem L.E."/>
            <person name="Vicentini R."/>
            <person name="Nogueira F.T.S."/>
            <person name="Campos R.A."/>
            <person name="Nunes S.L."/>
            <person name="Turrini P.C.G."/>
            <person name="Vieira A.P."/>
            <person name="Cruz E.A.O."/>
            <person name="Correa T.C.S."/>
            <person name="Hotta C.T."/>
            <person name="de Mello-Varani A."/>
            <person name="Vautrin S."/>
            <person name="Trindade A.S."/>
            <person name="Vilela M.M."/>
            <person name="Horta C.L."/>
            <person name="Sato P.M."/>
            <person name="de Andrade R.F."/>
            <person name="Nishiyama M.Y."/>
            <person name="Cardoso-Silva C.B."/>
            <person name="Scortecci K.C."/>
            <person name="Garcia A.A.F."/>
            <person name="Carneiro M.S."/>
            <person name="Kim C."/>
            <person name="Paterson A.H."/>
            <person name="Berges H."/>
            <person name="D'Hont A."/>
            <person name="de-Souza A.P."/>
            <person name="Souza G.M."/>
            <person name="Vincentz M."/>
            <person name="Kitajima J.P."/>
            <person name="Van Sluys M.-A."/>
        </authorList>
    </citation>
    <scope>NUCLEOTIDE SEQUENCE</scope>
</reference>
<dbReference type="Pfam" id="PF00092">
    <property type="entry name" value="VWA"/>
    <property type="match status" value="1"/>
</dbReference>
<dbReference type="PROSITE" id="PS50234">
    <property type="entry name" value="VWFA"/>
    <property type="match status" value="1"/>
</dbReference>
<dbReference type="SUPFAM" id="SSF57850">
    <property type="entry name" value="RING/U-box"/>
    <property type="match status" value="1"/>
</dbReference>
<dbReference type="EMBL" id="KF184703">
    <property type="protein sequence ID" value="AGT17081.1"/>
    <property type="molecule type" value="Genomic_DNA"/>
</dbReference>
<proteinExistence type="predicted"/>
<evidence type="ECO:0000259" key="5">
    <source>
        <dbReference type="PROSITE" id="PS50234"/>
    </source>
</evidence>